<sequence>MPDNHCANFAPLADGLPGNDRIARIFEEIADLLEVEAANPFRIRAYRKAARSVRATESQLSALVLAGKPIPKLQGVGEDLAEKIRTISHTGSCPLLERLHGEVPARQVELLQLPFIGPKRLRLLQQELGIDSMETLRDALAAGRLAQIHGFGPRLLAQLKAALQARTPGERRYLQTEARAQATPLLDFLLGLEGVVAAEVAGSLRRRRETVGDLDIVVCAAGDAMPIIAALLAYPQVAEVIASGPTRSTLRLKSGMQVDVRIVGRMSFGSTLQYFTGSKAHGIALRRRARRLGCKLNEYGLFRGTERLAGDTEQGLYNALGLPWIAPELREDRGEIVAAERQGLPVLVEPGDLRGDLHCHTRASDGNDSLWAMALAAQHLGWEYLAITDHSQHLGIAHGLDPGRLARQLDDIDRVNEELDSLTLLKGCEVDILADGRLDLPDSLLARLDLVVGAVHSHFRLSSAQQTRRILRAMDSPYFTILAHPSGRLLLEREACALDMRAVIRQARQRGCFLELNAQPQRLDLDEEHCRLAKDEGVLVSIASDAHRAMDFALLDYGIGQARRGWLERGDVLNTRNLVQLRALLRSTR</sequence>
<evidence type="ECO:0000256" key="3">
    <source>
        <dbReference type="ARBA" id="ARBA00022695"/>
    </source>
</evidence>
<evidence type="ECO:0000256" key="7">
    <source>
        <dbReference type="ARBA" id="ARBA00049244"/>
    </source>
</evidence>
<dbReference type="SUPFAM" id="SSF89550">
    <property type="entry name" value="PHP domain-like"/>
    <property type="match status" value="1"/>
</dbReference>
<dbReference type="GO" id="GO:0005829">
    <property type="term" value="C:cytosol"/>
    <property type="evidence" value="ECO:0007669"/>
    <property type="project" value="TreeGrafter"/>
</dbReference>
<dbReference type="RefSeq" id="WP_151133771.1">
    <property type="nucleotide sequence ID" value="NZ_CP043311.1"/>
</dbReference>
<dbReference type="Pfam" id="PF02811">
    <property type="entry name" value="PHP"/>
    <property type="match status" value="1"/>
</dbReference>
<dbReference type="InterPro" id="IPR022311">
    <property type="entry name" value="PolX-like"/>
</dbReference>
<evidence type="ECO:0000256" key="1">
    <source>
        <dbReference type="ARBA" id="ARBA00012417"/>
    </source>
</evidence>
<dbReference type="Gene3D" id="3.30.210.10">
    <property type="entry name" value="DNA polymerase, thumb domain"/>
    <property type="match status" value="1"/>
</dbReference>
<dbReference type="CDD" id="cd00141">
    <property type="entry name" value="NT_POLXc"/>
    <property type="match status" value="1"/>
</dbReference>
<dbReference type="GO" id="GO:0003887">
    <property type="term" value="F:DNA-directed DNA polymerase activity"/>
    <property type="evidence" value="ECO:0007669"/>
    <property type="project" value="UniProtKB-KW"/>
</dbReference>
<dbReference type="InterPro" id="IPR002008">
    <property type="entry name" value="DNA_pol_X_beta-like"/>
</dbReference>
<evidence type="ECO:0000313" key="10">
    <source>
        <dbReference type="EMBL" id="QEY63121.1"/>
    </source>
</evidence>
<keyword evidence="2" id="KW-0808">Transferase</keyword>
<dbReference type="Pfam" id="PF14520">
    <property type="entry name" value="HHH_5"/>
    <property type="match status" value="1"/>
</dbReference>
<dbReference type="KEGG" id="plal:FXN65_13995"/>
<dbReference type="Gene3D" id="3.20.20.140">
    <property type="entry name" value="Metal-dependent hydrolases"/>
    <property type="match status" value="1"/>
</dbReference>
<keyword evidence="10" id="KW-0540">Nuclease</keyword>
<dbReference type="GO" id="GO:0004527">
    <property type="term" value="F:exonuclease activity"/>
    <property type="evidence" value="ECO:0007669"/>
    <property type="project" value="UniProtKB-KW"/>
</dbReference>
<name>A0A5J6QP58_9GAMM</name>
<dbReference type="GO" id="GO:0042578">
    <property type="term" value="F:phosphoric ester hydrolase activity"/>
    <property type="evidence" value="ECO:0007669"/>
    <property type="project" value="TreeGrafter"/>
</dbReference>
<keyword evidence="3" id="KW-0548">Nucleotidyltransferase</keyword>
<dbReference type="InterPro" id="IPR003141">
    <property type="entry name" value="Pol/His_phosphatase_N"/>
</dbReference>
<dbReference type="InterPro" id="IPR010996">
    <property type="entry name" value="HHH_MUS81"/>
</dbReference>
<keyword evidence="11" id="KW-1185">Reference proteome</keyword>
<dbReference type="InterPro" id="IPR029398">
    <property type="entry name" value="PolB_thumb"/>
</dbReference>
<evidence type="ECO:0000256" key="2">
    <source>
        <dbReference type="ARBA" id="ARBA00022679"/>
    </source>
</evidence>
<evidence type="ECO:0000256" key="4">
    <source>
        <dbReference type="ARBA" id="ARBA00022763"/>
    </source>
</evidence>
<dbReference type="EMBL" id="CP043311">
    <property type="protein sequence ID" value="QEY63121.1"/>
    <property type="molecule type" value="Genomic_DNA"/>
</dbReference>
<reference evidence="10 11" key="1">
    <citation type="submission" date="2019-08" db="EMBL/GenBank/DDBJ databases">
        <title>Whole-genome Sequencing of e-waste polymer degrading bacterium Pseudomonas sp. strain PE08.</title>
        <authorList>
            <person name="Kirdat K."/>
            <person name="Debbarma P."/>
            <person name="Narawade N."/>
            <person name="Suyal D."/>
            <person name="Thorat V."/>
            <person name="Shouche Y."/>
            <person name="Goel R."/>
            <person name="Yadav A."/>
        </authorList>
    </citation>
    <scope>NUCLEOTIDE SEQUENCE [LARGE SCALE GENOMIC DNA]</scope>
    <source>
        <strain evidence="10 11">PE08</strain>
    </source>
</reference>
<dbReference type="Pfam" id="PF14791">
    <property type="entry name" value="DNA_pol_B_thumb"/>
    <property type="match status" value="1"/>
</dbReference>
<accession>A0A5J6QP58</accession>
<gene>
    <name evidence="10" type="primary">polX</name>
    <name evidence="10" type="ORF">FXN65_13995</name>
</gene>
<dbReference type="InterPro" id="IPR016195">
    <property type="entry name" value="Pol/histidinol_Pase-like"/>
</dbReference>
<dbReference type="InterPro" id="IPR004013">
    <property type="entry name" value="PHP_dom"/>
</dbReference>
<comment type="catalytic activity">
    <reaction evidence="7">
        <text>DNA(n) + a 2'-deoxyribonucleoside 5'-triphosphate = DNA(n+1) + diphosphate</text>
        <dbReference type="Rhea" id="RHEA:22508"/>
        <dbReference type="Rhea" id="RHEA-COMP:17339"/>
        <dbReference type="Rhea" id="RHEA-COMP:17340"/>
        <dbReference type="ChEBI" id="CHEBI:33019"/>
        <dbReference type="ChEBI" id="CHEBI:61560"/>
        <dbReference type="ChEBI" id="CHEBI:173112"/>
        <dbReference type="EC" id="2.7.7.7"/>
    </reaction>
</comment>
<protein>
    <recommendedName>
        <fullName evidence="1">DNA-directed DNA polymerase</fullName>
        <ecNumber evidence="1">2.7.7.7</ecNumber>
    </recommendedName>
</protein>
<dbReference type="InterPro" id="IPR027421">
    <property type="entry name" value="DNA_pol_lamdba_lyase_dom_sf"/>
</dbReference>
<dbReference type="Proteomes" id="UP000327179">
    <property type="component" value="Chromosome"/>
</dbReference>
<dbReference type="GO" id="GO:0006281">
    <property type="term" value="P:DNA repair"/>
    <property type="evidence" value="ECO:0007669"/>
    <property type="project" value="UniProtKB-KW"/>
</dbReference>
<dbReference type="InterPro" id="IPR050243">
    <property type="entry name" value="PHP_phosphatase"/>
</dbReference>
<evidence type="ECO:0000259" key="9">
    <source>
        <dbReference type="SMART" id="SM00483"/>
    </source>
</evidence>
<dbReference type="Gene3D" id="3.30.460.10">
    <property type="entry name" value="Beta Polymerase, domain 2"/>
    <property type="match status" value="1"/>
</dbReference>
<keyword evidence="6" id="KW-0234">DNA repair</keyword>
<organism evidence="10 11">
    <name type="scientific">Metapseudomonas lalkuanensis</name>
    <dbReference type="NCBI Taxonomy" id="2604832"/>
    <lineage>
        <taxon>Bacteria</taxon>
        <taxon>Pseudomonadati</taxon>
        <taxon>Pseudomonadota</taxon>
        <taxon>Gammaproteobacteria</taxon>
        <taxon>Pseudomonadales</taxon>
        <taxon>Pseudomonadaceae</taxon>
        <taxon>Metapseudomonas</taxon>
    </lineage>
</organism>
<dbReference type="SMART" id="SM00483">
    <property type="entry name" value="POLXc"/>
    <property type="match status" value="1"/>
</dbReference>
<dbReference type="NCBIfam" id="NF006375">
    <property type="entry name" value="PRK08609.1"/>
    <property type="match status" value="1"/>
</dbReference>
<proteinExistence type="predicted"/>
<feature type="domain" description="Polymerase/histidinol phosphatase N-terminal" evidence="8">
    <location>
        <begin position="355"/>
        <end position="434"/>
    </location>
</feature>
<dbReference type="SMART" id="SM00481">
    <property type="entry name" value="POLIIIAc"/>
    <property type="match status" value="1"/>
</dbReference>
<dbReference type="InterPro" id="IPR037160">
    <property type="entry name" value="DNA_Pol_thumb_sf"/>
</dbReference>
<keyword evidence="10" id="KW-0378">Hydrolase</keyword>
<dbReference type="EC" id="2.7.7.7" evidence="1"/>
<dbReference type="GO" id="GO:0008270">
    <property type="term" value="F:zinc ion binding"/>
    <property type="evidence" value="ECO:0007669"/>
    <property type="project" value="TreeGrafter"/>
</dbReference>
<dbReference type="Pfam" id="PF14716">
    <property type="entry name" value="HHH_8"/>
    <property type="match status" value="1"/>
</dbReference>
<dbReference type="InterPro" id="IPR043519">
    <property type="entry name" value="NT_sf"/>
</dbReference>
<dbReference type="AlphaFoldDB" id="A0A5J6QP58"/>
<evidence type="ECO:0000313" key="11">
    <source>
        <dbReference type="Proteomes" id="UP000327179"/>
    </source>
</evidence>
<dbReference type="PRINTS" id="PR00870">
    <property type="entry name" value="DNAPOLXBETA"/>
</dbReference>
<keyword evidence="10" id="KW-0269">Exonuclease</keyword>
<dbReference type="InterPro" id="IPR002054">
    <property type="entry name" value="DNA-dir_DNA_pol_X"/>
</dbReference>
<dbReference type="SUPFAM" id="SSF47802">
    <property type="entry name" value="DNA polymerase beta, N-terminal domain-like"/>
    <property type="match status" value="1"/>
</dbReference>
<dbReference type="Gene3D" id="1.10.150.20">
    <property type="entry name" value="5' to 3' exonuclease, C-terminal subdomain"/>
    <property type="match status" value="1"/>
</dbReference>
<keyword evidence="4" id="KW-0227">DNA damage</keyword>
<dbReference type="GO" id="GO:0003677">
    <property type="term" value="F:DNA binding"/>
    <property type="evidence" value="ECO:0007669"/>
    <property type="project" value="InterPro"/>
</dbReference>
<dbReference type="CDD" id="cd07436">
    <property type="entry name" value="PHP_PolX"/>
    <property type="match status" value="1"/>
</dbReference>
<dbReference type="Gene3D" id="1.10.150.110">
    <property type="entry name" value="DNA polymerase beta, N-terminal domain-like"/>
    <property type="match status" value="1"/>
</dbReference>
<dbReference type="PANTHER" id="PTHR36928:SF1">
    <property type="entry name" value="PHOSPHATASE YCDX-RELATED"/>
    <property type="match status" value="1"/>
</dbReference>
<keyword evidence="5" id="KW-0239">DNA-directed DNA polymerase</keyword>
<dbReference type="PIRSF" id="PIRSF005047">
    <property type="entry name" value="UCP005047_YshC"/>
    <property type="match status" value="1"/>
</dbReference>
<evidence type="ECO:0000259" key="8">
    <source>
        <dbReference type="SMART" id="SM00481"/>
    </source>
</evidence>
<dbReference type="SUPFAM" id="SSF81301">
    <property type="entry name" value="Nucleotidyltransferase"/>
    <property type="match status" value="1"/>
</dbReference>
<dbReference type="InterPro" id="IPR047967">
    <property type="entry name" value="PolX_PHP"/>
</dbReference>
<evidence type="ECO:0000256" key="6">
    <source>
        <dbReference type="ARBA" id="ARBA00023204"/>
    </source>
</evidence>
<evidence type="ECO:0000256" key="5">
    <source>
        <dbReference type="ARBA" id="ARBA00022932"/>
    </source>
</evidence>
<dbReference type="PANTHER" id="PTHR36928">
    <property type="entry name" value="PHOSPHATASE YCDX-RELATED"/>
    <property type="match status" value="1"/>
</dbReference>
<feature type="domain" description="DNA-directed DNA polymerase X" evidence="9">
    <location>
        <begin position="17"/>
        <end position="331"/>
    </location>
</feature>